<comment type="caution">
    <text evidence="3">The sequence shown here is derived from an EMBL/GenBank/DDBJ whole genome shotgun (WGS) entry which is preliminary data.</text>
</comment>
<keyword evidence="4" id="KW-1185">Reference proteome</keyword>
<dbReference type="RefSeq" id="WP_160875055.1">
    <property type="nucleotide sequence ID" value="NZ_WUEK01000002.1"/>
</dbReference>
<dbReference type="InterPro" id="IPR001789">
    <property type="entry name" value="Sig_transdc_resp-reg_receiver"/>
</dbReference>
<evidence type="ECO:0000313" key="4">
    <source>
        <dbReference type="Proteomes" id="UP000473325"/>
    </source>
</evidence>
<name>A0A6L7ESH5_9ACTN</name>
<organism evidence="3 4">
    <name type="scientific">Nocardioides flavescens</name>
    <dbReference type="NCBI Taxonomy" id="2691959"/>
    <lineage>
        <taxon>Bacteria</taxon>
        <taxon>Bacillati</taxon>
        <taxon>Actinomycetota</taxon>
        <taxon>Actinomycetes</taxon>
        <taxon>Propionibacteriales</taxon>
        <taxon>Nocardioidaceae</taxon>
        <taxon>Nocardioides</taxon>
    </lineage>
</organism>
<dbReference type="CDD" id="cd17535">
    <property type="entry name" value="REC_NarL-like"/>
    <property type="match status" value="1"/>
</dbReference>
<keyword evidence="1" id="KW-0597">Phosphoprotein</keyword>
<evidence type="ECO:0000256" key="1">
    <source>
        <dbReference type="PROSITE-ProRule" id="PRU00169"/>
    </source>
</evidence>
<reference evidence="3 4" key="1">
    <citation type="submission" date="2019-12" db="EMBL/GenBank/DDBJ databases">
        <authorList>
            <person name="Kun Z."/>
        </authorList>
    </citation>
    <scope>NUCLEOTIDE SEQUENCE [LARGE SCALE GENOMIC DNA]</scope>
    <source>
        <strain evidence="3 4">YIM 123512</strain>
    </source>
</reference>
<dbReference type="SUPFAM" id="SSF52172">
    <property type="entry name" value="CheY-like"/>
    <property type="match status" value="1"/>
</dbReference>
<dbReference type="AlphaFoldDB" id="A0A6L7ESH5"/>
<accession>A0A6L7ESH5</accession>
<dbReference type="InterPro" id="IPR058245">
    <property type="entry name" value="NreC/VraR/RcsB-like_REC"/>
</dbReference>
<protein>
    <submittedName>
        <fullName evidence="3">Response regulator</fullName>
    </submittedName>
</protein>
<dbReference type="GO" id="GO:0000160">
    <property type="term" value="P:phosphorelay signal transduction system"/>
    <property type="evidence" value="ECO:0007669"/>
    <property type="project" value="InterPro"/>
</dbReference>
<dbReference type="SMART" id="SM00448">
    <property type="entry name" value="REC"/>
    <property type="match status" value="1"/>
</dbReference>
<dbReference type="Pfam" id="PF00072">
    <property type="entry name" value="Response_reg"/>
    <property type="match status" value="1"/>
</dbReference>
<dbReference type="Proteomes" id="UP000473325">
    <property type="component" value="Unassembled WGS sequence"/>
</dbReference>
<evidence type="ECO:0000313" key="3">
    <source>
        <dbReference type="EMBL" id="MXG88506.1"/>
    </source>
</evidence>
<feature type="modified residue" description="4-aspartylphosphate" evidence="1">
    <location>
        <position position="59"/>
    </location>
</feature>
<dbReference type="EMBL" id="WUEK01000002">
    <property type="protein sequence ID" value="MXG88506.1"/>
    <property type="molecule type" value="Genomic_DNA"/>
</dbReference>
<proteinExistence type="predicted"/>
<feature type="domain" description="Response regulatory" evidence="2">
    <location>
        <begin position="9"/>
        <end position="123"/>
    </location>
</feature>
<dbReference type="Gene3D" id="3.40.50.2300">
    <property type="match status" value="1"/>
</dbReference>
<dbReference type="PANTHER" id="PTHR43228">
    <property type="entry name" value="TWO-COMPONENT RESPONSE REGULATOR"/>
    <property type="match status" value="1"/>
</dbReference>
<dbReference type="InterPro" id="IPR052048">
    <property type="entry name" value="ST_Response_Regulator"/>
</dbReference>
<gene>
    <name evidence="3" type="ORF">GRQ65_02975</name>
</gene>
<dbReference type="PANTHER" id="PTHR43228:SF1">
    <property type="entry name" value="TWO-COMPONENT RESPONSE REGULATOR ARR22"/>
    <property type="match status" value="1"/>
</dbReference>
<dbReference type="PROSITE" id="PS50110">
    <property type="entry name" value="RESPONSE_REGULATORY"/>
    <property type="match status" value="1"/>
</dbReference>
<evidence type="ECO:0000259" key="2">
    <source>
        <dbReference type="PROSITE" id="PS50110"/>
    </source>
</evidence>
<dbReference type="InterPro" id="IPR011006">
    <property type="entry name" value="CheY-like_superfamily"/>
</dbReference>
<sequence length="126" mass="13760">MDPQPRPVRAVVIDDTTDIRDLLRIVLSRRGMDVVGEAGDGRAGLEVVAEHRPDVVLLDLSMPEMDGMEALPQLRELVPDAQIIVFSAFASALGQQVIDRGADGFLVKGTPLRQVAEYVEERVRAA</sequence>